<dbReference type="EMBL" id="AHZP02003121">
    <property type="protein sequence ID" value="KYK62252.1"/>
    <property type="molecule type" value="Genomic_DNA"/>
</dbReference>
<dbReference type="Pfam" id="PF00033">
    <property type="entry name" value="Cytochrome_B"/>
    <property type="match status" value="1"/>
</dbReference>
<name>A0A151GYZ3_TOXGO</name>
<dbReference type="InterPro" id="IPR016174">
    <property type="entry name" value="Di-haem_cyt_TM"/>
</dbReference>
<dbReference type="AlphaFoldDB" id="A0A151GYZ3"/>
<evidence type="ECO:0000259" key="1">
    <source>
        <dbReference type="Pfam" id="PF00033"/>
    </source>
</evidence>
<dbReference type="GO" id="GO:0022904">
    <property type="term" value="P:respiratory electron transport chain"/>
    <property type="evidence" value="ECO:0007669"/>
    <property type="project" value="InterPro"/>
</dbReference>
<evidence type="ECO:0000313" key="3">
    <source>
        <dbReference type="Proteomes" id="UP000075225"/>
    </source>
</evidence>
<dbReference type="GO" id="GO:0016491">
    <property type="term" value="F:oxidoreductase activity"/>
    <property type="evidence" value="ECO:0007669"/>
    <property type="project" value="InterPro"/>
</dbReference>
<dbReference type="InterPro" id="IPR027387">
    <property type="entry name" value="Cytb/b6-like_sf"/>
</dbReference>
<gene>
    <name evidence="2" type="ORF">TGPRC2_328800</name>
</gene>
<sequence length="154" mass="17217">ICTDICSRRHQLHSQVLFGVHLRRVHGFLSVRAGQYSSSGKDSILVVTPLFKTLAHSLVVTRGLLCRGRNKLTVEAKCVTYLVREVAAGWEFKTLHATTASFVFVCIFVHVSRIPNTAIQRMKGSPNRTFFGSPCSCLDRKRELILCGMNARVL</sequence>
<evidence type="ECO:0000313" key="2">
    <source>
        <dbReference type="EMBL" id="KYK62252.1"/>
    </source>
</evidence>
<feature type="non-terminal residue" evidence="2">
    <location>
        <position position="1"/>
    </location>
</feature>
<dbReference type="SUPFAM" id="SSF81342">
    <property type="entry name" value="Transmembrane di-heme cytochromes"/>
    <property type="match status" value="1"/>
</dbReference>
<dbReference type="Proteomes" id="UP000075225">
    <property type="component" value="Unassembled WGS sequence"/>
</dbReference>
<proteinExistence type="predicted"/>
<protein>
    <submittedName>
        <fullName evidence="2">Putative cytochrome B domain protein</fullName>
    </submittedName>
</protein>
<reference evidence="3" key="1">
    <citation type="submission" date="2016-03" db="EMBL/GenBank/DDBJ databases">
        <authorList>
            <person name="Sibley D."/>
            <person name="Venepally P."/>
            <person name="Karamycheva S."/>
            <person name="Hadjithomas M."/>
            <person name="Khan A."/>
            <person name="Brunk B."/>
            <person name="Roos D."/>
            <person name="Caler E."/>
            <person name="Lorenzi H."/>
        </authorList>
    </citation>
    <scope>NUCLEOTIDE SEQUENCE [LARGE SCALE GENOMIC DNA]</scope>
    <source>
        <strain evidence="3">TgCatPRC2</strain>
    </source>
</reference>
<dbReference type="InterPro" id="IPR005797">
    <property type="entry name" value="Cyt_b/b6_N"/>
</dbReference>
<accession>A0A151GYZ3</accession>
<dbReference type="Gene3D" id="1.20.810.10">
    <property type="entry name" value="Cytochrome Bc1 Complex, Chain C"/>
    <property type="match status" value="1"/>
</dbReference>
<dbReference type="VEuPathDB" id="ToxoDB:TGPRC2_328800"/>
<organism evidence="2 3">
    <name type="scientific">Toxoplasma gondii TgCatPRC2</name>
    <dbReference type="NCBI Taxonomy" id="1130821"/>
    <lineage>
        <taxon>Eukaryota</taxon>
        <taxon>Sar</taxon>
        <taxon>Alveolata</taxon>
        <taxon>Apicomplexa</taxon>
        <taxon>Conoidasida</taxon>
        <taxon>Coccidia</taxon>
        <taxon>Eucoccidiorida</taxon>
        <taxon>Eimeriorina</taxon>
        <taxon>Sarcocystidae</taxon>
        <taxon>Toxoplasma</taxon>
    </lineage>
</organism>
<comment type="caution">
    <text evidence="2">The sequence shown here is derived from an EMBL/GenBank/DDBJ whole genome shotgun (WGS) entry which is preliminary data.</text>
</comment>
<dbReference type="GO" id="GO:0016020">
    <property type="term" value="C:membrane"/>
    <property type="evidence" value="ECO:0007669"/>
    <property type="project" value="InterPro"/>
</dbReference>
<feature type="domain" description="Cytochrome b/b6 N-terminal region profile" evidence="1">
    <location>
        <begin position="70"/>
        <end position="116"/>
    </location>
</feature>
<dbReference type="GO" id="GO:0009055">
    <property type="term" value="F:electron transfer activity"/>
    <property type="evidence" value="ECO:0007669"/>
    <property type="project" value="InterPro"/>
</dbReference>